<dbReference type="AlphaFoldDB" id="A0A6C0B7F3"/>
<evidence type="ECO:0000313" key="1">
    <source>
        <dbReference type="EMBL" id="QHS87403.1"/>
    </source>
</evidence>
<reference evidence="1" key="1">
    <citation type="journal article" date="2020" name="Nature">
        <title>Giant virus diversity and host interactions through global metagenomics.</title>
        <authorList>
            <person name="Schulz F."/>
            <person name="Roux S."/>
            <person name="Paez-Espino D."/>
            <person name="Jungbluth S."/>
            <person name="Walsh D.A."/>
            <person name="Denef V.J."/>
            <person name="McMahon K.D."/>
            <person name="Konstantinidis K.T."/>
            <person name="Eloe-Fadrosh E.A."/>
            <person name="Kyrpides N.C."/>
            <person name="Woyke T."/>
        </authorList>
    </citation>
    <scope>NUCLEOTIDE SEQUENCE</scope>
    <source>
        <strain evidence="1">GVMAG-M-3300010157-4</strain>
    </source>
</reference>
<name>A0A6C0B7F3_9ZZZZ</name>
<dbReference type="EMBL" id="MN739081">
    <property type="protein sequence ID" value="QHS87403.1"/>
    <property type="molecule type" value="Genomic_DNA"/>
</dbReference>
<proteinExistence type="predicted"/>
<sequence>MTKQFFDAPLGAFKQHFKLAKLSVSRSNNFLARTQRVCAKQHFKNKTFSFIFKQFFKVNS</sequence>
<protein>
    <submittedName>
        <fullName evidence="1">Uncharacterized protein</fullName>
    </submittedName>
</protein>
<accession>A0A6C0B7F3</accession>
<organism evidence="1">
    <name type="scientific">viral metagenome</name>
    <dbReference type="NCBI Taxonomy" id="1070528"/>
    <lineage>
        <taxon>unclassified sequences</taxon>
        <taxon>metagenomes</taxon>
        <taxon>organismal metagenomes</taxon>
    </lineage>
</organism>